<dbReference type="EMBL" id="LAZR01000191">
    <property type="protein sequence ID" value="KKN83094.1"/>
    <property type="molecule type" value="Genomic_DNA"/>
</dbReference>
<feature type="region of interest" description="Disordered" evidence="1">
    <location>
        <begin position="1"/>
        <end position="65"/>
    </location>
</feature>
<feature type="compositionally biased region" description="Polar residues" evidence="1">
    <location>
        <begin position="33"/>
        <end position="56"/>
    </location>
</feature>
<proteinExistence type="predicted"/>
<protein>
    <submittedName>
        <fullName evidence="2">Uncharacterized protein</fullName>
    </submittedName>
</protein>
<dbReference type="AlphaFoldDB" id="A0A0F9TUS0"/>
<evidence type="ECO:0000313" key="2">
    <source>
        <dbReference type="EMBL" id="KKN83094.1"/>
    </source>
</evidence>
<name>A0A0F9TUS0_9ZZZZ</name>
<sequence length="90" mass="9792">DQGNPEDPIKPSKPVDHESGAGFLGIDFGDTFGSPSVNTQSWVPPSTDDTPENNQAADDFTIPWGDLNSAQQQIRDYDRWRADNFPGGGE</sequence>
<accession>A0A0F9TUS0</accession>
<evidence type="ECO:0000256" key="1">
    <source>
        <dbReference type="SAM" id="MobiDB-lite"/>
    </source>
</evidence>
<comment type="caution">
    <text evidence="2">The sequence shown here is derived from an EMBL/GenBank/DDBJ whole genome shotgun (WGS) entry which is preliminary data.</text>
</comment>
<organism evidence="2">
    <name type="scientific">marine sediment metagenome</name>
    <dbReference type="NCBI Taxonomy" id="412755"/>
    <lineage>
        <taxon>unclassified sequences</taxon>
        <taxon>metagenomes</taxon>
        <taxon>ecological metagenomes</taxon>
    </lineage>
</organism>
<feature type="non-terminal residue" evidence="2">
    <location>
        <position position="1"/>
    </location>
</feature>
<reference evidence="2" key="1">
    <citation type="journal article" date="2015" name="Nature">
        <title>Complex archaea that bridge the gap between prokaryotes and eukaryotes.</title>
        <authorList>
            <person name="Spang A."/>
            <person name="Saw J.H."/>
            <person name="Jorgensen S.L."/>
            <person name="Zaremba-Niedzwiedzka K."/>
            <person name="Martijn J."/>
            <person name="Lind A.E."/>
            <person name="van Eijk R."/>
            <person name="Schleper C."/>
            <person name="Guy L."/>
            <person name="Ettema T.J."/>
        </authorList>
    </citation>
    <scope>NUCLEOTIDE SEQUENCE</scope>
</reference>
<feature type="compositionally biased region" description="Basic and acidic residues" evidence="1">
    <location>
        <begin position="7"/>
        <end position="19"/>
    </location>
</feature>
<gene>
    <name evidence="2" type="ORF">LCGC14_0303600</name>
</gene>